<dbReference type="RefSeq" id="WP_131328243.1">
    <property type="nucleotide sequence ID" value="NZ_CP044016.1"/>
</dbReference>
<dbReference type="Pfam" id="PF07291">
    <property type="entry name" value="MauE"/>
    <property type="match status" value="1"/>
</dbReference>
<feature type="transmembrane region" description="Helical" evidence="5">
    <location>
        <begin position="116"/>
        <end position="136"/>
    </location>
</feature>
<keyword evidence="3 5" id="KW-1133">Transmembrane helix</keyword>
<feature type="transmembrane region" description="Helical" evidence="5">
    <location>
        <begin position="44"/>
        <end position="66"/>
    </location>
</feature>
<evidence type="ECO:0000313" key="8">
    <source>
        <dbReference type="Proteomes" id="UP000292424"/>
    </source>
</evidence>
<proteinExistence type="predicted"/>
<dbReference type="GO" id="GO:0016020">
    <property type="term" value="C:membrane"/>
    <property type="evidence" value="ECO:0007669"/>
    <property type="project" value="UniProtKB-SubCell"/>
</dbReference>
<dbReference type="InterPro" id="IPR009908">
    <property type="entry name" value="Methylamine_util_MauE"/>
</dbReference>
<protein>
    <submittedName>
        <fullName evidence="7">DoxX family membrane protein</fullName>
    </submittedName>
</protein>
<sequence>MKKEIILYIIRVLLLILFLYAGVEKVFRMDSFYRDMSNQPIVKSLVPIVTYMIPLGEIIAAGLLVFDRTKKAGLYISCLLMSVFMGYVALIVAGKFPRKPCSCGELISKLSWTEHLLFNLFFWLLAIVGIYLTMAVGKHKDKPTEGEMVRISRV</sequence>
<feature type="transmembrane region" description="Helical" evidence="5">
    <location>
        <begin position="72"/>
        <end position="96"/>
    </location>
</feature>
<dbReference type="EMBL" id="CP044016">
    <property type="protein sequence ID" value="QES87366.1"/>
    <property type="molecule type" value="Genomic_DNA"/>
</dbReference>
<keyword evidence="8" id="KW-1185">Reference proteome</keyword>
<gene>
    <name evidence="7" type="ORF">E0W69_001390</name>
</gene>
<feature type="transmembrane region" description="Helical" evidence="5">
    <location>
        <begin position="6"/>
        <end position="23"/>
    </location>
</feature>
<evidence type="ECO:0000256" key="5">
    <source>
        <dbReference type="SAM" id="Phobius"/>
    </source>
</evidence>
<name>A0A5P2FV56_9BACT</name>
<dbReference type="GO" id="GO:0030416">
    <property type="term" value="P:methylamine metabolic process"/>
    <property type="evidence" value="ECO:0007669"/>
    <property type="project" value="InterPro"/>
</dbReference>
<comment type="subcellular location">
    <subcellularLocation>
        <location evidence="1">Membrane</location>
        <topology evidence="1">Multi-pass membrane protein</topology>
    </subcellularLocation>
</comment>
<organism evidence="7 8">
    <name type="scientific">Rhizosphaericola mali</name>
    <dbReference type="NCBI Taxonomy" id="2545455"/>
    <lineage>
        <taxon>Bacteria</taxon>
        <taxon>Pseudomonadati</taxon>
        <taxon>Bacteroidota</taxon>
        <taxon>Chitinophagia</taxon>
        <taxon>Chitinophagales</taxon>
        <taxon>Chitinophagaceae</taxon>
        <taxon>Rhizosphaericola</taxon>
    </lineage>
</organism>
<dbReference type="Proteomes" id="UP000292424">
    <property type="component" value="Chromosome"/>
</dbReference>
<accession>A0A5P2FV56</accession>
<evidence type="ECO:0000256" key="2">
    <source>
        <dbReference type="ARBA" id="ARBA00022692"/>
    </source>
</evidence>
<dbReference type="KEGG" id="arac:E0W69_001390"/>
<keyword evidence="2 5" id="KW-0812">Transmembrane</keyword>
<evidence type="ECO:0000313" key="7">
    <source>
        <dbReference type="EMBL" id="QES87366.1"/>
    </source>
</evidence>
<evidence type="ECO:0000256" key="1">
    <source>
        <dbReference type="ARBA" id="ARBA00004141"/>
    </source>
</evidence>
<evidence type="ECO:0000256" key="4">
    <source>
        <dbReference type="ARBA" id="ARBA00023136"/>
    </source>
</evidence>
<evidence type="ECO:0000259" key="6">
    <source>
        <dbReference type="Pfam" id="PF07291"/>
    </source>
</evidence>
<dbReference type="OrthoDB" id="680026at2"/>
<feature type="domain" description="Methylamine utilisation protein MauE" evidence="6">
    <location>
        <begin position="4"/>
        <end position="131"/>
    </location>
</feature>
<reference evidence="7 8" key="1">
    <citation type="submission" date="2019-09" db="EMBL/GenBank/DDBJ databases">
        <title>Complete genome sequence of Arachidicoccus sp. B3-10 isolated from apple orchard soil.</title>
        <authorList>
            <person name="Kim H.S."/>
            <person name="Han K.-I."/>
            <person name="Suh M.K."/>
            <person name="Lee K.C."/>
            <person name="Eom M.K."/>
            <person name="Kim J.-S."/>
            <person name="Kang S.W."/>
            <person name="Sin Y."/>
            <person name="Lee J.-S."/>
        </authorList>
    </citation>
    <scope>NUCLEOTIDE SEQUENCE [LARGE SCALE GENOMIC DNA]</scope>
    <source>
        <strain evidence="7 8">B3-10</strain>
    </source>
</reference>
<evidence type="ECO:0000256" key="3">
    <source>
        <dbReference type="ARBA" id="ARBA00022989"/>
    </source>
</evidence>
<dbReference type="AlphaFoldDB" id="A0A5P2FV56"/>
<keyword evidence="4 5" id="KW-0472">Membrane</keyword>